<feature type="binding site" evidence="9">
    <location>
        <position position="196"/>
    </location>
    <ligand>
        <name>NAD(+)</name>
        <dbReference type="ChEBI" id="CHEBI:57540"/>
    </ligand>
</feature>
<feature type="binding site" evidence="9">
    <location>
        <begin position="265"/>
        <end position="268"/>
    </location>
    <ligand>
        <name>NAD(+)</name>
        <dbReference type="ChEBI" id="CHEBI:57540"/>
    </ligand>
</feature>
<evidence type="ECO:0000259" key="10">
    <source>
        <dbReference type="SMART" id="SM01002"/>
    </source>
</evidence>
<dbReference type="InterPro" id="IPR036291">
    <property type="entry name" value="NAD(P)-bd_dom_sf"/>
</dbReference>
<comment type="catalytic activity">
    <reaction evidence="6">
        <text>L-alanine + NAD(+) + H2O = pyruvate + NH4(+) + NADH + H(+)</text>
        <dbReference type="Rhea" id="RHEA:18405"/>
        <dbReference type="ChEBI" id="CHEBI:15361"/>
        <dbReference type="ChEBI" id="CHEBI:15377"/>
        <dbReference type="ChEBI" id="CHEBI:15378"/>
        <dbReference type="ChEBI" id="CHEBI:28938"/>
        <dbReference type="ChEBI" id="CHEBI:57540"/>
        <dbReference type="ChEBI" id="CHEBI:57945"/>
        <dbReference type="ChEBI" id="CHEBI:57972"/>
        <dbReference type="EC" id="1.4.1.1"/>
    </reaction>
</comment>
<keyword evidence="4 6" id="KW-0560">Oxidoreductase</keyword>
<proteinExistence type="inferred from homology"/>
<dbReference type="PANTHER" id="PTHR42795">
    <property type="entry name" value="ALANINE DEHYDROGENASE"/>
    <property type="match status" value="1"/>
</dbReference>
<dbReference type="EC" id="1.4.1.1" evidence="3 6"/>
<dbReference type="GO" id="GO:0042853">
    <property type="term" value="P:L-alanine catabolic process"/>
    <property type="evidence" value="ECO:0007669"/>
    <property type="project" value="UniProtKB-UniPathway"/>
</dbReference>
<keyword evidence="13" id="KW-1185">Reference proteome</keyword>
<dbReference type="STRING" id="89093.SAMN04488558_101396"/>
<dbReference type="SMART" id="SM01002">
    <property type="entry name" value="AlaDh_PNT_C"/>
    <property type="match status" value="1"/>
</dbReference>
<dbReference type="PROSITE" id="PS00837">
    <property type="entry name" value="ALADH_PNT_2"/>
    <property type="match status" value="1"/>
</dbReference>
<feature type="binding site" evidence="9">
    <location>
        <begin position="237"/>
        <end position="238"/>
    </location>
    <ligand>
        <name>NAD(+)</name>
        <dbReference type="ChEBI" id="CHEBI:57540"/>
    </ligand>
</feature>
<evidence type="ECO:0000256" key="4">
    <source>
        <dbReference type="ARBA" id="ARBA00023002"/>
    </source>
</evidence>
<dbReference type="SUPFAM" id="SSF52283">
    <property type="entry name" value="Formate/glycerate dehydrogenase catalytic domain-like"/>
    <property type="match status" value="1"/>
</dbReference>
<protein>
    <recommendedName>
        <fullName evidence="3 6">Alanine dehydrogenase</fullName>
        <ecNumber evidence="3 6">1.4.1.1</ecNumber>
    </recommendedName>
</protein>
<dbReference type="InterPro" id="IPR008143">
    <property type="entry name" value="Ala_DH/PNT_CS2"/>
</dbReference>
<sequence>MIIGVPEEIKDNEKRVGLVPANVQPLVDAGHRVLIQAGAGVGSGFPDQDYIDFGAEICPVDQVWQEAEMIVKVKEPLESEYKYFRPGLIILTYLHLAANEPLVEAMIEHKVIGIAYETMVENGKLPLLQPMSEIAGRFAIQAGAFYLEQQNGGKGKLLAGVPGVARGKVVVIGGGNVGESAAKIALGMGAEVKIFDINTQRLAELENIFNNRVQTLVSSPVYIAEAVAEADLVIGCVLVAGRRAPVLVSEDMVKTMEPGSVIIDIAIDQGGNIETSTHPTTLSDPIYKVHDVIHYTVANVPGAVPQTASQALTNASARFVTMIANQGLEQAIQNSETVALGVNIYQGYLTHEGVAETSQFPYTDLKSLL</sequence>
<comment type="similarity">
    <text evidence="2 6">Belongs to the AlaDH/PNT family.</text>
</comment>
<name>A0A1H9A1X1_9LACT</name>
<keyword evidence="9" id="KW-0547">Nucleotide-binding</keyword>
<dbReference type="InterPro" id="IPR007698">
    <property type="entry name" value="AlaDH/PNT_NAD(H)-bd"/>
</dbReference>
<evidence type="ECO:0000256" key="2">
    <source>
        <dbReference type="ARBA" id="ARBA00005689"/>
    </source>
</evidence>
<dbReference type="RefSeq" id="WP_092570233.1">
    <property type="nucleotide sequence ID" value="NZ_CP096206.2"/>
</dbReference>
<gene>
    <name evidence="12" type="ORF">SAMN04488558_101396</name>
</gene>
<dbReference type="Pfam" id="PF05222">
    <property type="entry name" value="AlaDh_PNT_N"/>
    <property type="match status" value="1"/>
</dbReference>
<feature type="domain" description="Alanine dehydrogenase/pyridine nucleotide transhydrogenase NAD(H)-binding" evidence="10">
    <location>
        <begin position="147"/>
        <end position="296"/>
    </location>
</feature>
<evidence type="ECO:0000256" key="6">
    <source>
        <dbReference type="PIRNR" id="PIRNR000183"/>
    </source>
</evidence>
<evidence type="ECO:0000256" key="1">
    <source>
        <dbReference type="ARBA" id="ARBA00005206"/>
    </source>
</evidence>
<dbReference type="CDD" id="cd05305">
    <property type="entry name" value="L-AlaDH"/>
    <property type="match status" value="1"/>
</dbReference>
<reference evidence="12 13" key="1">
    <citation type="submission" date="2016-10" db="EMBL/GenBank/DDBJ databases">
        <authorList>
            <person name="de Groot N.N."/>
        </authorList>
    </citation>
    <scope>NUCLEOTIDE SEQUENCE [LARGE SCALE GENOMIC DNA]</scope>
    <source>
        <strain evidence="12 13">DSM 15695</strain>
    </source>
</reference>
<dbReference type="SMART" id="SM01003">
    <property type="entry name" value="AlaDh_PNT_N"/>
    <property type="match status" value="1"/>
</dbReference>
<dbReference type="Pfam" id="PF01262">
    <property type="entry name" value="AlaDh_PNT_C"/>
    <property type="match status" value="1"/>
</dbReference>
<dbReference type="UniPathway" id="UPA00527">
    <property type="reaction ID" value="UER00585"/>
</dbReference>
<dbReference type="NCBIfam" id="TIGR00518">
    <property type="entry name" value="alaDH"/>
    <property type="match status" value="1"/>
</dbReference>
<dbReference type="Gene3D" id="3.40.50.720">
    <property type="entry name" value="NAD(P)-binding Rossmann-like Domain"/>
    <property type="match status" value="2"/>
</dbReference>
<feature type="binding site" evidence="8">
    <location>
        <position position="74"/>
    </location>
    <ligand>
        <name>substrate</name>
    </ligand>
</feature>
<keyword evidence="5 6" id="KW-0520">NAD</keyword>
<dbReference type="InterPro" id="IPR008141">
    <property type="entry name" value="Ala_DH"/>
</dbReference>
<dbReference type="GO" id="GO:0000286">
    <property type="term" value="F:alanine dehydrogenase activity"/>
    <property type="evidence" value="ECO:0007669"/>
    <property type="project" value="UniProtKB-UniRule"/>
</dbReference>
<dbReference type="InterPro" id="IPR007886">
    <property type="entry name" value="AlaDH/PNT_N"/>
</dbReference>
<dbReference type="PANTHER" id="PTHR42795:SF1">
    <property type="entry name" value="ALANINE DEHYDROGENASE"/>
    <property type="match status" value="1"/>
</dbReference>
<feature type="binding site" evidence="9">
    <location>
        <position position="132"/>
    </location>
    <ligand>
        <name>NAD(+)</name>
        <dbReference type="ChEBI" id="CHEBI:57540"/>
    </ligand>
</feature>
<dbReference type="FunFam" id="3.40.50.720:FF:000049">
    <property type="entry name" value="Alanine dehydrogenase"/>
    <property type="match status" value="1"/>
</dbReference>
<feature type="active site" description="Proton donor/acceptor" evidence="7">
    <location>
        <position position="95"/>
    </location>
</feature>
<evidence type="ECO:0000259" key="11">
    <source>
        <dbReference type="SMART" id="SM01003"/>
    </source>
</evidence>
<dbReference type="EMBL" id="FOEN01000001">
    <property type="protein sequence ID" value="SEP70615.1"/>
    <property type="molecule type" value="Genomic_DNA"/>
</dbReference>
<organism evidence="12 13">
    <name type="scientific">Ignavigranum ruoffiae</name>
    <dbReference type="NCBI Taxonomy" id="89093"/>
    <lineage>
        <taxon>Bacteria</taxon>
        <taxon>Bacillati</taxon>
        <taxon>Bacillota</taxon>
        <taxon>Bacilli</taxon>
        <taxon>Lactobacillales</taxon>
        <taxon>Aerococcaceae</taxon>
        <taxon>Ignavigranum</taxon>
    </lineage>
</organism>
<evidence type="ECO:0000256" key="3">
    <source>
        <dbReference type="ARBA" id="ARBA00012897"/>
    </source>
</evidence>
<feature type="domain" description="Alanine dehydrogenase/pyridine nucleotide transhydrogenase N-terminal" evidence="11">
    <location>
        <begin position="4"/>
        <end position="135"/>
    </location>
</feature>
<evidence type="ECO:0000256" key="7">
    <source>
        <dbReference type="PIRSR" id="PIRSR000183-1"/>
    </source>
</evidence>
<feature type="binding site" evidence="8">
    <location>
        <position position="15"/>
    </location>
    <ligand>
        <name>substrate</name>
    </ligand>
</feature>
<dbReference type="GO" id="GO:0000166">
    <property type="term" value="F:nucleotide binding"/>
    <property type="evidence" value="ECO:0007669"/>
    <property type="project" value="UniProtKB-KW"/>
</dbReference>
<evidence type="ECO:0000313" key="12">
    <source>
        <dbReference type="EMBL" id="SEP70615.1"/>
    </source>
</evidence>
<dbReference type="AlphaFoldDB" id="A0A1H9A1X1"/>
<accession>A0A1H9A1X1</accession>
<dbReference type="Proteomes" id="UP000198833">
    <property type="component" value="Unassembled WGS sequence"/>
</dbReference>
<dbReference type="OrthoDB" id="9804592at2"/>
<feature type="active site" description="Proton donor/acceptor" evidence="7">
    <location>
        <position position="268"/>
    </location>
</feature>
<evidence type="ECO:0000256" key="5">
    <source>
        <dbReference type="ARBA" id="ARBA00023027"/>
    </source>
</evidence>
<dbReference type="SUPFAM" id="SSF51735">
    <property type="entry name" value="NAD(P)-binding Rossmann-fold domains"/>
    <property type="match status" value="1"/>
</dbReference>
<feature type="binding site" evidence="9">
    <location>
        <position position="201"/>
    </location>
    <ligand>
        <name>NAD(+)</name>
        <dbReference type="ChEBI" id="CHEBI:57540"/>
    </ligand>
</feature>
<evidence type="ECO:0000256" key="9">
    <source>
        <dbReference type="PIRSR" id="PIRSR000183-3"/>
    </source>
</evidence>
<dbReference type="PIRSF" id="PIRSF000183">
    <property type="entry name" value="Alanine_dh"/>
    <property type="match status" value="1"/>
</dbReference>
<evidence type="ECO:0000313" key="13">
    <source>
        <dbReference type="Proteomes" id="UP000198833"/>
    </source>
</evidence>
<feature type="binding site" evidence="9">
    <location>
        <position position="218"/>
    </location>
    <ligand>
        <name>NAD(+)</name>
        <dbReference type="ChEBI" id="CHEBI:57540"/>
    </ligand>
</feature>
<dbReference type="GO" id="GO:0005886">
    <property type="term" value="C:plasma membrane"/>
    <property type="evidence" value="ECO:0007669"/>
    <property type="project" value="TreeGrafter"/>
</dbReference>
<comment type="pathway">
    <text evidence="1">Amino-acid degradation; L-alanine degradation via dehydrogenase pathway; NH(3) and pyruvate from L-alanine: step 1/1.</text>
</comment>
<evidence type="ECO:0000256" key="8">
    <source>
        <dbReference type="PIRSR" id="PIRSR000183-2"/>
    </source>
</evidence>